<dbReference type="eggNOG" id="ENOG502SRQ8">
    <property type="taxonomic scope" value="Eukaryota"/>
</dbReference>
<feature type="compositionally biased region" description="Low complexity" evidence="1">
    <location>
        <begin position="171"/>
        <end position="184"/>
    </location>
</feature>
<evidence type="ECO:0000313" key="4">
    <source>
        <dbReference type="Proteomes" id="UP000016936"/>
    </source>
</evidence>
<keyword evidence="2" id="KW-0812">Transmembrane</keyword>
<keyword evidence="2" id="KW-0472">Membrane</keyword>
<evidence type="ECO:0000256" key="2">
    <source>
        <dbReference type="SAM" id="Phobius"/>
    </source>
</evidence>
<accession>M2V0B1</accession>
<organism evidence="3 4">
    <name type="scientific">Cochliobolus heterostrophus (strain C5 / ATCC 48332 / race O)</name>
    <name type="common">Southern corn leaf blight fungus</name>
    <name type="synonym">Bipolaris maydis</name>
    <dbReference type="NCBI Taxonomy" id="701091"/>
    <lineage>
        <taxon>Eukaryota</taxon>
        <taxon>Fungi</taxon>
        <taxon>Dikarya</taxon>
        <taxon>Ascomycota</taxon>
        <taxon>Pezizomycotina</taxon>
        <taxon>Dothideomycetes</taxon>
        <taxon>Pleosporomycetidae</taxon>
        <taxon>Pleosporales</taxon>
        <taxon>Pleosporineae</taxon>
        <taxon>Pleosporaceae</taxon>
        <taxon>Bipolaris</taxon>
    </lineage>
</organism>
<dbReference type="OrthoDB" id="630895at2759"/>
<keyword evidence="2" id="KW-1133">Transmembrane helix</keyword>
<feature type="transmembrane region" description="Helical" evidence="2">
    <location>
        <begin position="240"/>
        <end position="263"/>
    </location>
</feature>
<dbReference type="EMBL" id="KB445573">
    <property type="protein sequence ID" value="EMD93377.1"/>
    <property type="molecule type" value="Genomic_DNA"/>
</dbReference>
<feature type="region of interest" description="Disordered" evidence="1">
    <location>
        <begin position="171"/>
        <end position="191"/>
    </location>
</feature>
<reference evidence="3 4" key="1">
    <citation type="journal article" date="2012" name="PLoS Pathog.">
        <title>Diverse lifestyles and strategies of plant pathogenesis encoded in the genomes of eighteen Dothideomycetes fungi.</title>
        <authorList>
            <person name="Ohm R.A."/>
            <person name="Feau N."/>
            <person name="Henrissat B."/>
            <person name="Schoch C.L."/>
            <person name="Horwitz B.A."/>
            <person name="Barry K.W."/>
            <person name="Condon B.J."/>
            <person name="Copeland A.C."/>
            <person name="Dhillon B."/>
            <person name="Glaser F."/>
            <person name="Hesse C.N."/>
            <person name="Kosti I."/>
            <person name="LaButti K."/>
            <person name="Lindquist E.A."/>
            <person name="Lucas S."/>
            <person name="Salamov A.A."/>
            <person name="Bradshaw R.E."/>
            <person name="Ciuffetti L."/>
            <person name="Hamelin R.C."/>
            <person name="Kema G.H.J."/>
            <person name="Lawrence C."/>
            <person name="Scott J.A."/>
            <person name="Spatafora J.W."/>
            <person name="Turgeon B.G."/>
            <person name="de Wit P.J.G.M."/>
            <person name="Zhong S."/>
            <person name="Goodwin S.B."/>
            <person name="Grigoriev I.V."/>
        </authorList>
    </citation>
    <scope>NUCLEOTIDE SEQUENCE [LARGE SCALE GENOMIC DNA]</scope>
    <source>
        <strain evidence="4">C5 / ATCC 48332 / race O</strain>
    </source>
</reference>
<proteinExistence type="predicted"/>
<dbReference type="HOGENOM" id="CLU_068294_0_0_1"/>
<name>M2V0B1_COCH5</name>
<feature type="transmembrane region" description="Helical" evidence="2">
    <location>
        <begin position="275"/>
        <end position="301"/>
    </location>
</feature>
<feature type="transmembrane region" description="Helical" evidence="2">
    <location>
        <begin position="100"/>
        <end position="120"/>
    </location>
</feature>
<reference evidence="4" key="2">
    <citation type="journal article" date="2013" name="PLoS Genet.">
        <title>Comparative genome structure, secondary metabolite, and effector coding capacity across Cochliobolus pathogens.</title>
        <authorList>
            <person name="Condon B.J."/>
            <person name="Leng Y."/>
            <person name="Wu D."/>
            <person name="Bushley K.E."/>
            <person name="Ohm R.A."/>
            <person name="Otillar R."/>
            <person name="Martin J."/>
            <person name="Schackwitz W."/>
            <person name="Grimwood J."/>
            <person name="MohdZainudin N."/>
            <person name="Xue C."/>
            <person name="Wang R."/>
            <person name="Manning V.A."/>
            <person name="Dhillon B."/>
            <person name="Tu Z.J."/>
            <person name="Steffenson B.J."/>
            <person name="Salamov A."/>
            <person name="Sun H."/>
            <person name="Lowry S."/>
            <person name="LaButti K."/>
            <person name="Han J."/>
            <person name="Copeland A."/>
            <person name="Lindquist E."/>
            <person name="Barry K."/>
            <person name="Schmutz J."/>
            <person name="Baker S.E."/>
            <person name="Ciuffetti L.M."/>
            <person name="Grigoriev I.V."/>
            <person name="Zhong S."/>
            <person name="Turgeon B.G."/>
        </authorList>
    </citation>
    <scope>NUCLEOTIDE SEQUENCE [LARGE SCALE GENOMIC DNA]</scope>
    <source>
        <strain evidence="4">C5 / ATCC 48332 / race O</strain>
    </source>
</reference>
<dbReference type="OMA" id="RLYHFNT"/>
<dbReference type="Proteomes" id="UP000016936">
    <property type="component" value="Unassembled WGS sequence"/>
</dbReference>
<evidence type="ECO:0000256" key="1">
    <source>
        <dbReference type="SAM" id="MobiDB-lite"/>
    </source>
</evidence>
<evidence type="ECO:0000313" key="3">
    <source>
        <dbReference type="EMBL" id="EMD93377.1"/>
    </source>
</evidence>
<gene>
    <name evidence="3" type="ORF">COCHEDRAFT_1192723</name>
</gene>
<feature type="transmembrane region" description="Helical" evidence="2">
    <location>
        <begin position="132"/>
        <end position="158"/>
    </location>
</feature>
<protein>
    <submittedName>
        <fullName evidence="3">Uncharacterized protein</fullName>
    </submittedName>
</protein>
<keyword evidence="4" id="KW-1185">Reference proteome</keyword>
<sequence length="330" mass="36128">MAGKLPLPSTQETSSRMSPALNFATLARAIGRVTQVLQRLWNVIETLIIRIATLPYYRLYHFNTINPLRNLAYLASSPNPDTKKLHSTLSSWRTRKLNELQFTTISCTVLAAAVIGAFSWPTLSTAHWLTPGFWHTSLILSILGILLSASEITVLNLLGPVRYTAAAAASSHLPSPSSSSTSPSNVGSGGGDGLHDATMKRYMPLLLSPVMIKEDASGGGGAKQYYVPRRKMVFTWQAPLMFMSYSVCAFLAGLTVLVGVPIVRGERKGTWGDEGWNIAVMYLTAFGAGLAAFVYCSFWVYHYVHAEHDGIERDEYREVGPWGVFAAGYD</sequence>
<dbReference type="AlphaFoldDB" id="M2V0B1"/>